<keyword evidence="1" id="KW-0547">Nucleotide-binding</keyword>
<dbReference type="Pfam" id="PF19263">
    <property type="entry name" value="DUF5906"/>
    <property type="match status" value="1"/>
</dbReference>
<dbReference type="Pfam" id="PF08706">
    <property type="entry name" value="D5_N"/>
    <property type="match status" value="1"/>
</dbReference>
<dbReference type="Gene3D" id="3.40.50.300">
    <property type="entry name" value="P-loop containing nucleotide triphosphate hydrolases"/>
    <property type="match status" value="1"/>
</dbReference>
<gene>
    <name evidence="5" type="ORF">EKG37_21680</name>
</gene>
<evidence type="ECO:0000256" key="3">
    <source>
        <dbReference type="ARBA" id="ARBA00022840"/>
    </source>
</evidence>
<dbReference type="InterPro" id="IPR014015">
    <property type="entry name" value="Helicase_SF3_DNA-vir"/>
</dbReference>
<evidence type="ECO:0000256" key="1">
    <source>
        <dbReference type="ARBA" id="ARBA00022741"/>
    </source>
</evidence>
<evidence type="ECO:0000259" key="4">
    <source>
        <dbReference type="PROSITE" id="PS51206"/>
    </source>
</evidence>
<accession>A0A431VT01</accession>
<dbReference type="InterPro" id="IPR027417">
    <property type="entry name" value="P-loop_NTPase"/>
</dbReference>
<dbReference type="SUPFAM" id="SSF52540">
    <property type="entry name" value="P-loop containing nucleoside triphosphate hydrolases"/>
    <property type="match status" value="1"/>
</dbReference>
<dbReference type="InterPro" id="IPR051620">
    <property type="entry name" value="ORF904-like_C"/>
</dbReference>
<proteinExistence type="predicted"/>
<keyword evidence="3" id="KW-0067">ATP-binding</keyword>
<keyword evidence="2" id="KW-0378">Hydrolase</keyword>
<dbReference type="NCBIfam" id="TIGR01613">
    <property type="entry name" value="primase_Cterm"/>
    <property type="match status" value="1"/>
</dbReference>
<sequence>MEAIKNNYLYNGLPNEIGGLKQWACFKVIVKGKRKRIVAWDPIKNQEIKGNDLSKLVSLEQAIKLRDECRIDVDGIGFVPSPNDAYVGIIIKDVEKSNLLSDVLDLFQGCIYAEFNDGMLNAVIKTDKKDGSFSKDENLDYIEEKTIIPLHGRPIKKPKTTLSTSKGISWFKRMYLETRNEEKTEEKKNSFPEYYVEKNGELKLKPDRLAFKIIEDEDLLYANDAVYRREKGGIYKEMQSKDRQKMIKNRLIPGEARFSQIKEVDSLIVPELETDEGILDPNRSKGKINFQNGVLKLDTCTISEYPETYRTAIQLNVAYDPHQDCPKFKKFLEEVLDPEDILTIQELSGYLLTAETQAQKAFVLVGPGQSGKSTYISMMEEVIGLNLVSNVSFQNLSDKFYPAELKGKLLNTFSDLPQKDIGDTGMFKSLVAGDSTAVNKKYKNPFTLNNTARFLFSCNKIPANYVDTSTGFYRRLVFIPFNKPVSNLKINRNLKEELLEEKEGIVQWALIGLQRLMKNGYSFTESANAKKLMDDYMKKNNSTLWFCSEHLKLDIASSVSGQRLYDEYKKACLNAKVRSASQREFYSQVESLFEDDGVSKHQGSQTRAVEFVGIKLK</sequence>
<dbReference type="EMBL" id="RXNT01000025">
    <property type="protein sequence ID" value="RTR26284.1"/>
    <property type="molecule type" value="Genomic_DNA"/>
</dbReference>
<feature type="domain" description="SF3 helicase" evidence="4">
    <location>
        <begin position="339"/>
        <end position="494"/>
    </location>
</feature>
<evidence type="ECO:0000313" key="6">
    <source>
        <dbReference type="Proteomes" id="UP000271374"/>
    </source>
</evidence>
<dbReference type="RefSeq" id="WP_126410851.1">
    <property type="nucleotide sequence ID" value="NZ_RXNT01000025.1"/>
</dbReference>
<name>A0A431VT01_9BACI</name>
<organism evidence="5 6">
    <name type="scientific">Bacillus yapensis</name>
    <dbReference type="NCBI Taxonomy" id="2492960"/>
    <lineage>
        <taxon>Bacteria</taxon>
        <taxon>Bacillati</taxon>
        <taxon>Bacillota</taxon>
        <taxon>Bacilli</taxon>
        <taxon>Bacillales</taxon>
        <taxon>Bacillaceae</taxon>
        <taxon>Bacillus</taxon>
    </lineage>
</organism>
<comment type="caution">
    <text evidence="5">The sequence shown here is derived from an EMBL/GenBank/DDBJ whole genome shotgun (WGS) entry which is preliminary data.</text>
</comment>
<dbReference type="InterPro" id="IPR006500">
    <property type="entry name" value="Helicase_put_C_phage/plasmid"/>
</dbReference>
<dbReference type="GO" id="GO:0005524">
    <property type="term" value="F:ATP binding"/>
    <property type="evidence" value="ECO:0007669"/>
    <property type="project" value="UniProtKB-KW"/>
</dbReference>
<dbReference type="InterPro" id="IPR014818">
    <property type="entry name" value="Phage/plasmid_primase_P4_C"/>
</dbReference>
<keyword evidence="6" id="KW-1185">Reference proteome</keyword>
<dbReference type="GO" id="GO:0016787">
    <property type="term" value="F:hydrolase activity"/>
    <property type="evidence" value="ECO:0007669"/>
    <property type="project" value="UniProtKB-KW"/>
</dbReference>
<dbReference type="PROSITE" id="PS51206">
    <property type="entry name" value="SF3_HELICASE_1"/>
    <property type="match status" value="1"/>
</dbReference>
<dbReference type="Proteomes" id="UP000271374">
    <property type="component" value="Unassembled WGS sequence"/>
</dbReference>
<dbReference type="AlphaFoldDB" id="A0A431VT01"/>
<dbReference type="PANTHER" id="PTHR35372">
    <property type="entry name" value="ATP BINDING PROTEIN-RELATED"/>
    <property type="match status" value="1"/>
</dbReference>
<evidence type="ECO:0000256" key="2">
    <source>
        <dbReference type="ARBA" id="ARBA00022801"/>
    </source>
</evidence>
<evidence type="ECO:0000313" key="5">
    <source>
        <dbReference type="EMBL" id="RTR26284.1"/>
    </source>
</evidence>
<dbReference type="PANTHER" id="PTHR35372:SF2">
    <property type="entry name" value="SF3 HELICASE DOMAIN-CONTAINING PROTEIN"/>
    <property type="match status" value="1"/>
</dbReference>
<protein>
    <recommendedName>
        <fullName evidence="4">SF3 helicase domain-containing protein</fullName>
    </recommendedName>
</protein>
<dbReference type="OrthoDB" id="9763644at2"/>
<reference evidence="5 6" key="1">
    <citation type="submission" date="2018-12" db="EMBL/GenBank/DDBJ databases">
        <title>Bacillus yapensis draft genome sequence.</title>
        <authorList>
            <person name="Yu L."/>
            <person name="Xu X."/>
            <person name="Tang X."/>
        </authorList>
    </citation>
    <scope>NUCLEOTIDE SEQUENCE [LARGE SCALE GENOMIC DNA]</scope>
    <source>
        <strain evidence="5 6">XXST-01</strain>
    </source>
</reference>
<dbReference type="InterPro" id="IPR045455">
    <property type="entry name" value="NrS-1_pol-like_helicase"/>
</dbReference>